<organism evidence="1 2">
    <name type="scientific">Elysia marginata</name>
    <dbReference type="NCBI Taxonomy" id="1093978"/>
    <lineage>
        <taxon>Eukaryota</taxon>
        <taxon>Metazoa</taxon>
        <taxon>Spiralia</taxon>
        <taxon>Lophotrochozoa</taxon>
        <taxon>Mollusca</taxon>
        <taxon>Gastropoda</taxon>
        <taxon>Heterobranchia</taxon>
        <taxon>Euthyneura</taxon>
        <taxon>Panpulmonata</taxon>
        <taxon>Sacoglossa</taxon>
        <taxon>Placobranchoidea</taxon>
        <taxon>Plakobranchidae</taxon>
        <taxon>Elysia</taxon>
    </lineage>
</organism>
<dbReference type="Proteomes" id="UP000762676">
    <property type="component" value="Unassembled WGS sequence"/>
</dbReference>
<reference evidence="1 2" key="1">
    <citation type="journal article" date="2021" name="Elife">
        <title>Chloroplast acquisition without the gene transfer in kleptoplastic sea slugs, Plakobranchus ocellatus.</title>
        <authorList>
            <person name="Maeda T."/>
            <person name="Takahashi S."/>
            <person name="Yoshida T."/>
            <person name="Shimamura S."/>
            <person name="Takaki Y."/>
            <person name="Nagai Y."/>
            <person name="Toyoda A."/>
            <person name="Suzuki Y."/>
            <person name="Arimoto A."/>
            <person name="Ishii H."/>
            <person name="Satoh N."/>
            <person name="Nishiyama T."/>
            <person name="Hasebe M."/>
            <person name="Maruyama T."/>
            <person name="Minagawa J."/>
            <person name="Obokata J."/>
            <person name="Shigenobu S."/>
        </authorList>
    </citation>
    <scope>NUCLEOTIDE SEQUENCE [LARGE SCALE GENOMIC DNA]</scope>
</reference>
<dbReference type="EMBL" id="BMAT01006853">
    <property type="protein sequence ID" value="GFS21106.1"/>
    <property type="molecule type" value="Genomic_DNA"/>
</dbReference>
<evidence type="ECO:0000313" key="2">
    <source>
        <dbReference type="Proteomes" id="UP000762676"/>
    </source>
</evidence>
<comment type="caution">
    <text evidence="1">The sequence shown here is derived from an EMBL/GenBank/DDBJ whole genome shotgun (WGS) entry which is preliminary data.</text>
</comment>
<name>A0AAV4JFG4_9GAST</name>
<gene>
    <name evidence="1" type="ORF">ElyMa_003330400</name>
</gene>
<keyword evidence="2" id="KW-1185">Reference proteome</keyword>
<sequence length="97" mass="10130">MKDLHVAVSSAVRNAVSLTGRGQGLPDCLPAPQCLAILPGFGDSRCSETPRGLELAGLEPDPTRSTLRLFVAGAPGQGLENSSVFCSLSFFRFAAHS</sequence>
<dbReference type="AlphaFoldDB" id="A0AAV4JFG4"/>
<evidence type="ECO:0000313" key="1">
    <source>
        <dbReference type="EMBL" id="GFS21106.1"/>
    </source>
</evidence>
<proteinExistence type="predicted"/>
<accession>A0AAV4JFG4</accession>
<protein>
    <submittedName>
        <fullName evidence="1">Uncharacterized protein</fullName>
    </submittedName>
</protein>